<protein>
    <recommendedName>
        <fullName evidence="4">Lipoprotein</fullName>
    </recommendedName>
</protein>
<dbReference type="RefSeq" id="WP_284136265.1">
    <property type="nucleotide sequence ID" value="NZ_JASJUT010000001.1"/>
</dbReference>
<keyword evidence="1" id="KW-0732">Signal</keyword>
<name>A0ABT7EFF9_9GAMM</name>
<dbReference type="EMBL" id="JASJUT010000001">
    <property type="protein sequence ID" value="MDK2594005.1"/>
    <property type="molecule type" value="Genomic_DNA"/>
</dbReference>
<reference evidence="2 3" key="1">
    <citation type="submission" date="2023-05" db="EMBL/GenBank/DDBJ databases">
        <title>Pseudoalteromonas ardens sp. nov., Pseudoalteromonas obscura sp. nov., and Pseudoalteromonas umbrosa sp. nov., isolated from the coral Montipora capitata.</title>
        <authorList>
            <person name="Thomas E.M."/>
            <person name="Smith E.M."/>
            <person name="Papke E."/>
            <person name="Shlafstein M.D."/>
            <person name="Oline D.K."/>
            <person name="Videau P."/>
            <person name="Saw J.H."/>
            <person name="Strangman W.K."/>
            <person name="Ushijima B."/>
        </authorList>
    </citation>
    <scope>NUCLEOTIDE SEQUENCE [LARGE SCALE GENOMIC DNA]</scope>
    <source>
        <strain evidence="2 3">P94</strain>
    </source>
</reference>
<keyword evidence="3" id="KW-1185">Reference proteome</keyword>
<dbReference type="Proteomes" id="UP001231915">
    <property type="component" value="Unassembled WGS sequence"/>
</dbReference>
<feature type="chain" id="PRO_5045604949" description="Lipoprotein" evidence="1">
    <location>
        <begin position="18"/>
        <end position="147"/>
    </location>
</feature>
<evidence type="ECO:0000256" key="1">
    <source>
        <dbReference type="SAM" id="SignalP"/>
    </source>
</evidence>
<evidence type="ECO:0000313" key="2">
    <source>
        <dbReference type="EMBL" id="MDK2594005.1"/>
    </source>
</evidence>
<organism evidence="2 3">
    <name type="scientific">Pseudoalteromonas obscura</name>
    <dbReference type="NCBI Taxonomy" id="3048491"/>
    <lineage>
        <taxon>Bacteria</taxon>
        <taxon>Pseudomonadati</taxon>
        <taxon>Pseudomonadota</taxon>
        <taxon>Gammaproteobacteria</taxon>
        <taxon>Alteromonadales</taxon>
        <taxon>Pseudoalteromonadaceae</taxon>
        <taxon>Pseudoalteromonas</taxon>
    </lineage>
</organism>
<feature type="signal peptide" evidence="1">
    <location>
        <begin position="1"/>
        <end position="17"/>
    </location>
</feature>
<accession>A0ABT7EFF9</accession>
<gene>
    <name evidence="2" type="ORF">QNM18_02845</name>
</gene>
<evidence type="ECO:0000313" key="3">
    <source>
        <dbReference type="Proteomes" id="UP001231915"/>
    </source>
</evidence>
<proteinExistence type="predicted"/>
<comment type="caution">
    <text evidence="2">The sequence shown here is derived from an EMBL/GenBank/DDBJ whole genome shotgun (WGS) entry which is preliminary data.</text>
</comment>
<sequence length="147" mass="16817">MKCFILVLLIVSACSFASKPSTPSKEYLNSLSPNERGIALEYEAKLKEEFFHHLGVLTVERLEILLKLREKILADSAESSQIFIDGIIFQEARVIYGSSKVRELTEYQKSILLRFKNSIEENELAFSGKNAERNKIRLKEIIEGISY</sequence>
<evidence type="ECO:0008006" key="4">
    <source>
        <dbReference type="Google" id="ProtNLM"/>
    </source>
</evidence>